<dbReference type="InterPro" id="IPR031420">
    <property type="entry name" value="UPF0669"/>
</dbReference>
<feature type="region of interest" description="Disordered" evidence="6">
    <location>
        <begin position="149"/>
        <end position="174"/>
    </location>
</feature>
<evidence type="ECO:0000256" key="1">
    <source>
        <dbReference type="ARBA" id="ARBA00004613"/>
    </source>
</evidence>
<sequence>MTSINKIIRGVLQLLICASWYKAVASKMQIQSLEDNIAAENFTYYRLHRPGTLRLELLSIVGDVDMYISTESQHPTYAHYDLKSETCGLDVISIPSSMSRPVYIGLFGHPNHLQSRCRLTIFEEEEPVVDDYQSYVDMFEKYYFDGLDESSSEQSSGRESSSKTSSKPTSKDNRQVDDELPIWWKILLGILEFGIEVIL</sequence>
<feature type="signal peptide" evidence="7">
    <location>
        <begin position="1"/>
        <end position="26"/>
    </location>
</feature>
<accession>A0ABM0K9W5</accession>
<dbReference type="RefSeq" id="XP_005112421.1">
    <property type="nucleotide sequence ID" value="XM_005112364.3"/>
</dbReference>
<dbReference type="Proteomes" id="UP000694888">
    <property type="component" value="Unplaced"/>
</dbReference>
<dbReference type="PANTHER" id="PTHR31703">
    <property type="entry name" value="UPF0669 PROTEIN C6ORF120"/>
    <property type="match status" value="1"/>
</dbReference>
<evidence type="ECO:0000256" key="5">
    <source>
        <dbReference type="ARBA" id="ARBA00023180"/>
    </source>
</evidence>
<dbReference type="PANTHER" id="PTHR31703:SF2">
    <property type="entry name" value="UPF0669 PROTEIN C6ORF120"/>
    <property type="match status" value="1"/>
</dbReference>
<comment type="subcellular location">
    <subcellularLocation>
        <location evidence="1">Secreted</location>
    </subcellularLocation>
</comment>
<evidence type="ECO:0000256" key="6">
    <source>
        <dbReference type="SAM" id="MobiDB-lite"/>
    </source>
</evidence>
<keyword evidence="3" id="KW-0964">Secreted</keyword>
<keyword evidence="8" id="KW-1185">Reference proteome</keyword>
<proteinExistence type="inferred from homology"/>
<organism evidence="8 9">
    <name type="scientific">Aplysia californica</name>
    <name type="common">California sea hare</name>
    <dbReference type="NCBI Taxonomy" id="6500"/>
    <lineage>
        <taxon>Eukaryota</taxon>
        <taxon>Metazoa</taxon>
        <taxon>Spiralia</taxon>
        <taxon>Lophotrochozoa</taxon>
        <taxon>Mollusca</taxon>
        <taxon>Gastropoda</taxon>
        <taxon>Heterobranchia</taxon>
        <taxon>Euthyneura</taxon>
        <taxon>Tectipleura</taxon>
        <taxon>Aplysiida</taxon>
        <taxon>Aplysioidea</taxon>
        <taxon>Aplysiidae</taxon>
        <taxon>Aplysia</taxon>
    </lineage>
</organism>
<gene>
    <name evidence="9" type="primary">LOC101857299</name>
</gene>
<dbReference type="GeneID" id="101857299"/>
<reference evidence="9" key="1">
    <citation type="submission" date="2025-08" db="UniProtKB">
        <authorList>
            <consortium name="RefSeq"/>
        </authorList>
    </citation>
    <scope>IDENTIFICATION</scope>
</reference>
<evidence type="ECO:0000313" key="8">
    <source>
        <dbReference type="Proteomes" id="UP000694888"/>
    </source>
</evidence>
<evidence type="ECO:0000256" key="3">
    <source>
        <dbReference type="ARBA" id="ARBA00022525"/>
    </source>
</evidence>
<keyword evidence="5" id="KW-0325">Glycoprotein</keyword>
<feature type="compositionally biased region" description="Low complexity" evidence="6">
    <location>
        <begin position="152"/>
        <end position="168"/>
    </location>
</feature>
<feature type="chain" id="PRO_5045233423" evidence="7">
    <location>
        <begin position="27"/>
        <end position="199"/>
    </location>
</feature>
<dbReference type="Pfam" id="PF17065">
    <property type="entry name" value="UPF0669"/>
    <property type="match status" value="1"/>
</dbReference>
<protein>
    <submittedName>
        <fullName evidence="9">UPF0669 protein C6orf120 homolog</fullName>
    </submittedName>
</protein>
<comment type="similarity">
    <text evidence="2">Belongs to the UPF0669 family.</text>
</comment>
<evidence type="ECO:0000256" key="2">
    <source>
        <dbReference type="ARBA" id="ARBA00008960"/>
    </source>
</evidence>
<evidence type="ECO:0000256" key="4">
    <source>
        <dbReference type="ARBA" id="ARBA00022729"/>
    </source>
</evidence>
<name>A0ABM0K9W5_APLCA</name>
<evidence type="ECO:0000313" key="9">
    <source>
        <dbReference type="RefSeq" id="XP_005112421.1"/>
    </source>
</evidence>
<evidence type="ECO:0000256" key="7">
    <source>
        <dbReference type="SAM" id="SignalP"/>
    </source>
</evidence>
<keyword evidence="4 7" id="KW-0732">Signal</keyword>